<dbReference type="InterPro" id="IPR029069">
    <property type="entry name" value="HotDog_dom_sf"/>
</dbReference>
<dbReference type="CDD" id="cd03443">
    <property type="entry name" value="PaaI_thioesterase"/>
    <property type="match status" value="1"/>
</dbReference>
<dbReference type="InterPro" id="IPR006683">
    <property type="entry name" value="Thioestr_dom"/>
</dbReference>
<reference evidence="4 5" key="1">
    <citation type="submission" date="2015-07" db="EMBL/GenBank/DDBJ databases">
        <authorList>
            <person name="Noorani M."/>
        </authorList>
    </citation>
    <scope>NUCLEOTIDE SEQUENCE [LARGE SCALE GENOMIC DNA]</scope>
    <source>
        <strain evidence="4 5">CECT 7802</strain>
    </source>
</reference>
<dbReference type="PANTHER" id="PTHR21660">
    <property type="entry name" value="THIOESTERASE SUPERFAMILY MEMBER-RELATED"/>
    <property type="match status" value="1"/>
</dbReference>
<comment type="similarity">
    <text evidence="1">Belongs to the thioesterase PaaI family.</text>
</comment>
<organism evidence="4 5">
    <name type="scientific">Jannaschia donghaensis</name>
    <dbReference type="NCBI Taxonomy" id="420998"/>
    <lineage>
        <taxon>Bacteria</taxon>
        <taxon>Pseudomonadati</taxon>
        <taxon>Pseudomonadota</taxon>
        <taxon>Alphaproteobacteria</taxon>
        <taxon>Rhodobacterales</taxon>
        <taxon>Roseobacteraceae</taxon>
        <taxon>Jannaschia</taxon>
    </lineage>
</organism>
<evidence type="ECO:0000313" key="4">
    <source>
        <dbReference type="EMBL" id="CTQ49743.1"/>
    </source>
</evidence>
<protein>
    <submittedName>
        <fullName evidence="4">Putative domain 1</fullName>
    </submittedName>
</protein>
<dbReference type="Proteomes" id="UP000049222">
    <property type="component" value="Unassembled WGS sequence"/>
</dbReference>
<dbReference type="SUPFAM" id="SSF54637">
    <property type="entry name" value="Thioesterase/thiol ester dehydrase-isomerase"/>
    <property type="match status" value="1"/>
</dbReference>
<proteinExistence type="inferred from homology"/>
<dbReference type="Pfam" id="PF03061">
    <property type="entry name" value="4HBT"/>
    <property type="match status" value="1"/>
</dbReference>
<evidence type="ECO:0000259" key="3">
    <source>
        <dbReference type="Pfam" id="PF03061"/>
    </source>
</evidence>
<feature type="domain" description="Thioesterase" evidence="3">
    <location>
        <begin position="52"/>
        <end position="125"/>
    </location>
</feature>
<dbReference type="GO" id="GO:0047617">
    <property type="term" value="F:fatty acyl-CoA hydrolase activity"/>
    <property type="evidence" value="ECO:0007669"/>
    <property type="project" value="InterPro"/>
</dbReference>
<dbReference type="RefSeq" id="WP_055084558.1">
    <property type="nucleotide sequence ID" value="NZ_CXSU01000011.1"/>
</dbReference>
<evidence type="ECO:0000256" key="1">
    <source>
        <dbReference type="ARBA" id="ARBA00008324"/>
    </source>
</evidence>
<dbReference type="PANTHER" id="PTHR21660:SF1">
    <property type="entry name" value="ACYL-COENZYME A THIOESTERASE 13"/>
    <property type="match status" value="1"/>
</dbReference>
<dbReference type="STRING" id="420998.JDO7802_01759"/>
<dbReference type="InterPro" id="IPR003736">
    <property type="entry name" value="PAAI_dom"/>
</dbReference>
<name>A0A0M6YJR3_9RHOB</name>
<keyword evidence="5" id="KW-1185">Reference proteome</keyword>
<evidence type="ECO:0000256" key="2">
    <source>
        <dbReference type="ARBA" id="ARBA00022801"/>
    </source>
</evidence>
<keyword evidence="2" id="KW-0378">Hydrolase</keyword>
<dbReference type="NCBIfam" id="TIGR00369">
    <property type="entry name" value="unchar_dom_1"/>
    <property type="match status" value="1"/>
</dbReference>
<gene>
    <name evidence="4" type="ORF">JDO7802_01759</name>
</gene>
<dbReference type="OrthoDB" id="9806185at2"/>
<dbReference type="InterPro" id="IPR039298">
    <property type="entry name" value="ACOT13"/>
</dbReference>
<sequence>MSVFDFDATPARITDSFARQGLMRTLGATLEKVIEGEVRIAATVSPRSAQQHGVGHAGLTFSLADSAAGYAALTTMEEGFEVVTSEFRISLLAPARGRLVATGRVIRPGRRLIAVAADVHGDDGAHVATALGTMVPVAAT</sequence>
<accession>A0A0M6YJR3</accession>
<dbReference type="AlphaFoldDB" id="A0A0M6YJR3"/>
<evidence type="ECO:0000313" key="5">
    <source>
        <dbReference type="Proteomes" id="UP000049222"/>
    </source>
</evidence>
<dbReference type="EMBL" id="CXSU01000011">
    <property type="protein sequence ID" value="CTQ49743.1"/>
    <property type="molecule type" value="Genomic_DNA"/>
</dbReference>
<dbReference type="Gene3D" id="3.10.129.10">
    <property type="entry name" value="Hotdog Thioesterase"/>
    <property type="match status" value="1"/>
</dbReference>